<dbReference type="HOGENOM" id="CLU_1219757_0_0_1"/>
<organism evidence="1 2">
    <name type="scientific">Galerina marginata (strain CBS 339.88)</name>
    <dbReference type="NCBI Taxonomy" id="685588"/>
    <lineage>
        <taxon>Eukaryota</taxon>
        <taxon>Fungi</taxon>
        <taxon>Dikarya</taxon>
        <taxon>Basidiomycota</taxon>
        <taxon>Agaricomycotina</taxon>
        <taxon>Agaricomycetes</taxon>
        <taxon>Agaricomycetidae</taxon>
        <taxon>Agaricales</taxon>
        <taxon>Agaricineae</taxon>
        <taxon>Strophariaceae</taxon>
        <taxon>Galerina</taxon>
    </lineage>
</organism>
<dbReference type="OrthoDB" id="3027435at2759"/>
<name>A0A067TE25_GALM3</name>
<dbReference type="Proteomes" id="UP000027222">
    <property type="component" value="Unassembled WGS sequence"/>
</dbReference>
<evidence type="ECO:0000313" key="2">
    <source>
        <dbReference type="Proteomes" id="UP000027222"/>
    </source>
</evidence>
<sequence>MDPASPQIKVFASLPLAVALDADLNVDASNWHWVHCLTFPVESLEEFSHKPYKWIRFAVGVVIGAEGMLSADSDSPNAVDYNANPPAEPANLFYHTSDEEKRRMFPIDPFGARSRVTSSANTPRRNDFRAQISSRDHETCLLTGNDGVYCNAAHLLSHSKGDEVHYISFQPVPAHHCNIYHSTFQPIHTAGVETLLEVTLSMILMTFEMAFCYSIPLTSFWVYSLLS</sequence>
<keyword evidence="2" id="KW-1185">Reference proteome</keyword>
<accession>A0A067TE25</accession>
<dbReference type="EMBL" id="KL142377">
    <property type="protein sequence ID" value="KDR77243.1"/>
    <property type="molecule type" value="Genomic_DNA"/>
</dbReference>
<dbReference type="AlphaFoldDB" id="A0A067TE25"/>
<reference evidence="2" key="1">
    <citation type="journal article" date="2014" name="Proc. Natl. Acad. Sci. U.S.A.">
        <title>Extensive sampling of basidiomycete genomes demonstrates inadequacy of the white-rot/brown-rot paradigm for wood decay fungi.</title>
        <authorList>
            <person name="Riley R."/>
            <person name="Salamov A.A."/>
            <person name="Brown D.W."/>
            <person name="Nagy L.G."/>
            <person name="Floudas D."/>
            <person name="Held B.W."/>
            <person name="Levasseur A."/>
            <person name="Lombard V."/>
            <person name="Morin E."/>
            <person name="Otillar R."/>
            <person name="Lindquist E.A."/>
            <person name="Sun H."/>
            <person name="LaButti K.M."/>
            <person name="Schmutz J."/>
            <person name="Jabbour D."/>
            <person name="Luo H."/>
            <person name="Baker S.E."/>
            <person name="Pisabarro A.G."/>
            <person name="Walton J.D."/>
            <person name="Blanchette R.A."/>
            <person name="Henrissat B."/>
            <person name="Martin F."/>
            <person name="Cullen D."/>
            <person name="Hibbett D.S."/>
            <person name="Grigoriev I.V."/>
        </authorList>
    </citation>
    <scope>NUCLEOTIDE SEQUENCE [LARGE SCALE GENOMIC DNA]</scope>
    <source>
        <strain evidence="2">CBS 339.88</strain>
    </source>
</reference>
<proteinExistence type="predicted"/>
<gene>
    <name evidence="1" type="ORF">GALMADRAFT_246538</name>
</gene>
<protein>
    <recommendedName>
        <fullName evidence="3">HNH nuclease domain-containing protein</fullName>
    </recommendedName>
</protein>
<evidence type="ECO:0000313" key="1">
    <source>
        <dbReference type="EMBL" id="KDR77243.1"/>
    </source>
</evidence>
<evidence type="ECO:0008006" key="3">
    <source>
        <dbReference type="Google" id="ProtNLM"/>
    </source>
</evidence>